<dbReference type="InterPro" id="IPR001593">
    <property type="entry name" value="Ribosomal_eS1"/>
</dbReference>
<dbReference type="GO" id="GO:0005840">
    <property type="term" value="C:ribosome"/>
    <property type="evidence" value="ECO:0007669"/>
    <property type="project" value="UniProtKB-KW"/>
</dbReference>
<dbReference type="AlphaFoldDB" id="A0A520KTD9"/>
<evidence type="ECO:0000313" key="5">
    <source>
        <dbReference type="Proteomes" id="UP000317158"/>
    </source>
</evidence>
<dbReference type="Pfam" id="PF01015">
    <property type="entry name" value="Ribosomal_S3Ae"/>
    <property type="match status" value="1"/>
</dbReference>
<keyword evidence="2 3" id="KW-0687">Ribonucleoprotein</keyword>
<dbReference type="NCBIfam" id="NF003142">
    <property type="entry name" value="PRK04057.1"/>
    <property type="match status" value="1"/>
</dbReference>
<dbReference type="SMART" id="SM01397">
    <property type="entry name" value="Ribosomal_S3Ae"/>
    <property type="match status" value="1"/>
</dbReference>
<dbReference type="Proteomes" id="UP000317158">
    <property type="component" value="Unassembled WGS sequence"/>
</dbReference>
<comment type="caution">
    <text evidence="4">The sequence shown here is derived from an EMBL/GenBank/DDBJ whole genome shotgun (WGS) entry which is preliminary data.</text>
</comment>
<name>A0A520KTD9_METT2</name>
<protein>
    <recommendedName>
        <fullName evidence="3">Small ribosomal subunit protein eS1</fullName>
    </recommendedName>
</protein>
<comment type="similarity">
    <text evidence="3">Belongs to the eukaryotic ribosomal protein eS1 family.</text>
</comment>
<dbReference type="GO" id="GO:0003735">
    <property type="term" value="F:structural constituent of ribosome"/>
    <property type="evidence" value="ECO:0007669"/>
    <property type="project" value="InterPro"/>
</dbReference>
<organism evidence="4 5">
    <name type="scientific">Methanoliparum thermophilum</name>
    <dbReference type="NCBI Taxonomy" id="2491083"/>
    <lineage>
        <taxon>Archaea</taxon>
        <taxon>Methanobacteriati</taxon>
        <taxon>Methanobacteriota</taxon>
        <taxon>Candidatus Methanoliparia</taxon>
        <taxon>Candidatus Methanoliparales</taxon>
        <taxon>Candidatus Methanoliparaceae</taxon>
        <taxon>Candidatus Methanoliparum</taxon>
    </lineage>
</organism>
<reference evidence="4 5" key="1">
    <citation type="journal article" date="2019" name="Nat. Microbiol.">
        <title>Wide diversity of methane and short-chain alkane metabolisms in uncultured archaea.</title>
        <authorList>
            <person name="Borrel G."/>
            <person name="Adam P.S."/>
            <person name="McKay L.J."/>
            <person name="Chen L.X."/>
            <person name="Sierra-Garcia I.N."/>
            <person name="Sieber C.M."/>
            <person name="Letourneur Q."/>
            <person name="Ghozlane A."/>
            <person name="Andersen G.L."/>
            <person name="Li W.J."/>
            <person name="Hallam S.J."/>
            <person name="Muyzer G."/>
            <person name="de Oliveira V.M."/>
            <person name="Inskeep W.P."/>
            <person name="Banfield J.F."/>
            <person name="Gribaldo S."/>
        </authorList>
    </citation>
    <scope>NUCLEOTIDE SEQUENCE [LARGE SCALE GENOMIC DNA]</scope>
    <source>
        <strain evidence="4">NM1a</strain>
    </source>
</reference>
<gene>
    <name evidence="3" type="primary">rps3ae</name>
    <name evidence="4" type="ORF">EF806_01590</name>
</gene>
<evidence type="ECO:0000256" key="2">
    <source>
        <dbReference type="ARBA" id="ARBA00023274"/>
    </source>
</evidence>
<evidence type="ECO:0000256" key="3">
    <source>
        <dbReference type="HAMAP-Rule" id="MF_00359"/>
    </source>
</evidence>
<dbReference type="EMBL" id="RXIF01000003">
    <property type="protein sequence ID" value="RZN65237.1"/>
    <property type="molecule type" value="Genomic_DNA"/>
</dbReference>
<evidence type="ECO:0000313" key="4">
    <source>
        <dbReference type="EMBL" id="RZN65237.1"/>
    </source>
</evidence>
<dbReference type="GO" id="GO:1990904">
    <property type="term" value="C:ribonucleoprotein complex"/>
    <property type="evidence" value="ECO:0007669"/>
    <property type="project" value="UniProtKB-KW"/>
</dbReference>
<dbReference type="GO" id="GO:0006412">
    <property type="term" value="P:translation"/>
    <property type="evidence" value="ECO:0007669"/>
    <property type="project" value="UniProtKB-UniRule"/>
</dbReference>
<proteinExistence type="inferred from homology"/>
<keyword evidence="1 3" id="KW-0689">Ribosomal protein</keyword>
<dbReference type="HAMAP" id="MF_00359">
    <property type="entry name" value="Ribosomal_eS1"/>
    <property type="match status" value="1"/>
</dbReference>
<evidence type="ECO:0000256" key="1">
    <source>
        <dbReference type="ARBA" id="ARBA00022980"/>
    </source>
</evidence>
<dbReference type="InterPro" id="IPR030838">
    <property type="entry name" value="Ribosomal_eS1_arc"/>
</dbReference>
<dbReference type="PANTHER" id="PTHR11830">
    <property type="entry name" value="40S RIBOSOMAL PROTEIN S3A"/>
    <property type="match status" value="1"/>
</dbReference>
<sequence length="211" mass="24499">MAKKVRKSIDKWKQKKWYTLVAPEAFGKTELKETLADDQTKLIGRKVKITLADIINDWSKQNIKLFFKIDRIEGDKAYTRFDSHELTRDYLRSLVRRRTSIIASNFVVTTSDGYKIRIKPCAFTLKRIQTTKKKKIRSIMENITENTAKKLEFNQFIQAVVLGKLASDIYKEARFISPLRRVDIGKTQLISMPMGNLNQDTYSEDVKGITV</sequence>
<accession>A0A520KTD9</accession>